<name>A0A0F9AS55_9ZZZZ</name>
<dbReference type="AlphaFoldDB" id="A0A0F9AS55"/>
<sequence length="96" mass="10906">MSDRLAEIKSYREAMDGVTDDEADWLISELEQSRAEVERLNALPAFIRNSTPGGETYAQYNSWLHLALPANHLAVFCGNRFFFLGEYINLLLRPVG</sequence>
<protein>
    <submittedName>
        <fullName evidence="1">Uncharacterized protein</fullName>
    </submittedName>
</protein>
<dbReference type="EMBL" id="LAZR01044508">
    <property type="protein sequence ID" value="KKL04472.1"/>
    <property type="molecule type" value="Genomic_DNA"/>
</dbReference>
<evidence type="ECO:0000313" key="1">
    <source>
        <dbReference type="EMBL" id="KKL04472.1"/>
    </source>
</evidence>
<reference evidence="1" key="1">
    <citation type="journal article" date="2015" name="Nature">
        <title>Complex archaea that bridge the gap between prokaryotes and eukaryotes.</title>
        <authorList>
            <person name="Spang A."/>
            <person name="Saw J.H."/>
            <person name="Jorgensen S.L."/>
            <person name="Zaremba-Niedzwiedzka K."/>
            <person name="Martijn J."/>
            <person name="Lind A.E."/>
            <person name="van Eijk R."/>
            <person name="Schleper C."/>
            <person name="Guy L."/>
            <person name="Ettema T.J."/>
        </authorList>
    </citation>
    <scope>NUCLEOTIDE SEQUENCE</scope>
</reference>
<comment type="caution">
    <text evidence="1">The sequence shown here is derived from an EMBL/GenBank/DDBJ whole genome shotgun (WGS) entry which is preliminary data.</text>
</comment>
<accession>A0A0F9AS55</accession>
<proteinExistence type="predicted"/>
<organism evidence="1">
    <name type="scientific">marine sediment metagenome</name>
    <dbReference type="NCBI Taxonomy" id="412755"/>
    <lineage>
        <taxon>unclassified sequences</taxon>
        <taxon>metagenomes</taxon>
        <taxon>ecological metagenomes</taxon>
    </lineage>
</organism>
<gene>
    <name evidence="1" type="ORF">LCGC14_2615680</name>
</gene>